<organism evidence="1 2">
    <name type="scientific">Aquimarina celericrescens</name>
    <dbReference type="NCBI Taxonomy" id="1964542"/>
    <lineage>
        <taxon>Bacteria</taxon>
        <taxon>Pseudomonadati</taxon>
        <taxon>Bacteroidota</taxon>
        <taxon>Flavobacteriia</taxon>
        <taxon>Flavobacteriales</taxon>
        <taxon>Flavobacteriaceae</taxon>
        <taxon>Aquimarina</taxon>
    </lineage>
</organism>
<name>A0ABW5AZU8_9FLAO</name>
<sequence>MKNHHLKTIAVLFIGLLYMVSCEKSDLTTETNQILEVDEVNNSSVAEQNEGFRSTTGNHGGGVLENPEILVKPVLEMSFDKDVPEEEVRRQFDAAVQNHKSKQSGRQNKNSTSKEFVFSIRLKTGKEEELNQSHTFGDVAAHITFETNAGYLVTDGLRIDEAGNIPGETRYHYGFSMQVNEPVEWVRVVNGVLHLNGTDGWLVKEFGCYMFNASWDQFSYFNSVRDVWLDNTIDAPNVWDSYYTGDIGEETIYF</sequence>
<proteinExistence type="predicted"/>
<keyword evidence="2" id="KW-1185">Reference proteome</keyword>
<reference evidence="2" key="1">
    <citation type="journal article" date="2019" name="Int. J. Syst. Evol. Microbiol.">
        <title>The Global Catalogue of Microorganisms (GCM) 10K type strain sequencing project: providing services to taxonomists for standard genome sequencing and annotation.</title>
        <authorList>
            <consortium name="The Broad Institute Genomics Platform"/>
            <consortium name="The Broad Institute Genome Sequencing Center for Infectious Disease"/>
            <person name="Wu L."/>
            <person name="Ma J."/>
        </authorList>
    </citation>
    <scope>NUCLEOTIDE SEQUENCE [LARGE SCALE GENOMIC DNA]</scope>
    <source>
        <strain evidence="2">DT92</strain>
    </source>
</reference>
<evidence type="ECO:0000313" key="1">
    <source>
        <dbReference type="EMBL" id="MFD2187356.1"/>
    </source>
</evidence>
<dbReference type="RefSeq" id="WP_378320351.1">
    <property type="nucleotide sequence ID" value="NZ_JBHUHY010000011.1"/>
</dbReference>
<dbReference type="Proteomes" id="UP001597344">
    <property type="component" value="Unassembled WGS sequence"/>
</dbReference>
<dbReference type="EMBL" id="JBHUHY010000011">
    <property type="protein sequence ID" value="MFD2187356.1"/>
    <property type="molecule type" value="Genomic_DNA"/>
</dbReference>
<protein>
    <submittedName>
        <fullName evidence="1">Uncharacterized protein</fullName>
    </submittedName>
</protein>
<gene>
    <name evidence="1" type="ORF">ACFSJT_11205</name>
</gene>
<accession>A0ABW5AZU8</accession>
<evidence type="ECO:0000313" key="2">
    <source>
        <dbReference type="Proteomes" id="UP001597344"/>
    </source>
</evidence>
<comment type="caution">
    <text evidence="1">The sequence shown here is derived from an EMBL/GenBank/DDBJ whole genome shotgun (WGS) entry which is preliminary data.</text>
</comment>